<gene>
    <name evidence="2" type="ORF">SDC9_139582</name>
</gene>
<keyword evidence="1" id="KW-0812">Transmembrane</keyword>
<dbReference type="AlphaFoldDB" id="A0A645DSW6"/>
<evidence type="ECO:0008006" key="3">
    <source>
        <dbReference type="Google" id="ProtNLM"/>
    </source>
</evidence>
<feature type="transmembrane region" description="Helical" evidence="1">
    <location>
        <begin position="66"/>
        <end position="89"/>
    </location>
</feature>
<comment type="caution">
    <text evidence="2">The sequence shown here is derived from an EMBL/GenBank/DDBJ whole genome shotgun (WGS) entry which is preliminary data.</text>
</comment>
<evidence type="ECO:0000256" key="1">
    <source>
        <dbReference type="SAM" id="Phobius"/>
    </source>
</evidence>
<keyword evidence="1" id="KW-1133">Transmembrane helix</keyword>
<proteinExistence type="predicted"/>
<name>A0A645DSW6_9ZZZZ</name>
<evidence type="ECO:0000313" key="2">
    <source>
        <dbReference type="EMBL" id="MPM92447.1"/>
    </source>
</evidence>
<protein>
    <recommendedName>
        <fullName evidence="3">DUF304 domain-containing protein</fullName>
    </recommendedName>
</protein>
<sequence length="217" mass="25067">MSNQKDHKSRKKVEEYSEVMRKEKPHNGFFDAFLAKPEKVTFEDQEENEQVVLVLRQHLITQVKPFASTILAALGIPFLLNLSGFLGSLPMNFQFAFQIFWICFIITLFIRSFLLWFFNVYIITDERIIDVDFHSMIFRNISSAKIENIEDISSAAAGPLAAVLTLELSLCRRREKEPNSNLTLCPSLQKSANFSTNLFLKKKEKKSREGSTKENYD</sequence>
<keyword evidence="1" id="KW-0472">Membrane</keyword>
<dbReference type="EMBL" id="VSSQ01039385">
    <property type="protein sequence ID" value="MPM92447.1"/>
    <property type="molecule type" value="Genomic_DNA"/>
</dbReference>
<accession>A0A645DSW6</accession>
<organism evidence="2">
    <name type="scientific">bioreactor metagenome</name>
    <dbReference type="NCBI Taxonomy" id="1076179"/>
    <lineage>
        <taxon>unclassified sequences</taxon>
        <taxon>metagenomes</taxon>
        <taxon>ecological metagenomes</taxon>
    </lineage>
</organism>
<reference evidence="2" key="1">
    <citation type="submission" date="2019-08" db="EMBL/GenBank/DDBJ databases">
        <authorList>
            <person name="Kucharzyk K."/>
            <person name="Murdoch R.W."/>
            <person name="Higgins S."/>
            <person name="Loffler F."/>
        </authorList>
    </citation>
    <scope>NUCLEOTIDE SEQUENCE</scope>
</reference>
<feature type="transmembrane region" description="Helical" evidence="1">
    <location>
        <begin position="95"/>
        <end position="118"/>
    </location>
</feature>